<accession>A0A2Z6RW40</accession>
<dbReference type="Proteomes" id="UP000247702">
    <property type="component" value="Unassembled WGS sequence"/>
</dbReference>
<dbReference type="AlphaFoldDB" id="A0A2Z6RW40"/>
<keyword evidence="2" id="KW-0175">Coiled coil</keyword>
<evidence type="ECO:0000259" key="3">
    <source>
        <dbReference type="PROSITE" id="PS50157"/>
    </source>
</evidence>
<evidence type="ECO:0000313" key="4">
    <source>
        <dbReference type="EMBL" id="GBB96236.1"/>
    </source>
</evidence>
<keyword evidence="5" id="KW-1185">Reference proteome</keyword>
<dbReference type="SUPFAM" id="SSF54060">
    <property type="entry name" value="His-Me finger endonucleases"/>
    <property type="match status" value="1"/>
</dbReference>
<dbReference type="InterPro" id="IPR044925">
    <property type="entry name" value="His-Me_finger_sf"/>
</dbReference>
<name>A0A2Z6RW40_9GLOM</name>
<dbReference type="PANTHER" id="PTHR31511">
    <property type="entry name" value="PROTEIN CBG23764"/>
    <property type="match status" value="1"/>
</dbReference>
<reference evidence="4 5" key="1">
    <citation type="submission" date="2017-11" db="EMBL/GenBank/DDBJ databases">
        <title>The genome of Rhizophagus clarus HR1 reveals common genetic basis of auxotrophy among arbuscular mycorrhizal fungi.</title>
        <authorList>
            <person name="Kobayashi Y."/>
        </authorList>
    </citation>
    <scope>NUCLEOTIDE SEQUENCE [LARGE SCALE GENOMIC DNA]</scope>
    <source>
        <strain evidence="4 5">HR1</strain>
    </source>
</reference>
<evidence type="ECO:0000313" key="5">
    <source>
        <dbReference type="Proteomes" id="UP000247702"/>
    </source>
</evidence>
<keyword evidence="1" id="KW-0863">Zinc-finger</keyword>
<evidence type="ECO:0000256" key="2">
    <source>
        <dbReference type="SAM" id="Coils"/>
    </source>
</evidence>
<comment type="caution">
    <text evidence="4">The sequence shown here is derived from an EMBL/GenBank/DDBJ whole genome shotgun (WGS) entry which is preliminary data.</text>
</comment>
<dbReference type="EMBL" id="BEXD01001899">
    <property type="protein sequence ID" value="GBB96236.1"/>
    <property type="molecule type" value="Genomic_DNA"/>
</dbReference>
<dbReference type="InterPro" id="IPR012337">
    <property type="entry name" value="RNaseH-like_sf"/>
</dbReference>
<keyword evidence="1" id="KW-0479">Metal-binding</keyword>
<feature type="coiled-coil region" evidence="2">
    <location>
        <begin position="414"/>
        <end position="501"/>
    </location>
</feature>
<feature type="domain" description="C2H2-type" evidence="3">
    <location>
        <begin position="280"/>
        <end position="309"/>
    </location>
</feature>
<dbReference type="InterPro" id="IPR013087">
    <property type="entry name" value="Znf_C2H2_type"/>
</dbReference>
<sequence length="851" mass="98585">MFKQVLLADDISKRFVLSICVKPDGFRQAILYTIAKRKPDDTSELTEVEKYHRGDMRPILLKEDIEEHITKTIGEIDVQIEGILKKGSGYILELILEIFIEIYTLRRALGGSFNPTPPKLANSKCTINPDNQGLIDPEINKPSEKCLQGALGAYFAYLDGHTDHLGWRIFRAKNLKPYLEQVKLYGIPMPTPVSHYIFNKIKEMNPDISVNVWNWKEETATPKPVIYSKNYNRPHIIHLMALTDITKSKEGKYGQKNHFLWIKNPDGLVYKDNAYKVKKHLCNRCFQSFTSEKSLDHHQEWCFGLGEAPQRVTMPVKEVNDFKEFRNYGRQINAPCVIIADFESLKKKCDTHYGGNMRKLAEEEANSFSYSVHWIDTGETWGPFLYRGENATEEFEADRCWICEDKFSIDTDVINMLERKIANLTAKLTEIVQDPISYNKMASPRDISKRILEMEKNNVLEKDLKNLYTELLKAVKNPEDYKSLKSALSKAQTDLSKEEARDKKVWDHCHITGEFRGASHNSCNLKLQIEPWKTPIPVIFHNFRGYDSHLVCESIRRSANSLQISVIAETFERYKSIKVGQLKYIDSMQFMNSSLANLTKNLGDNHPITTEYFKKQGYTTEQISLAYRKGVFPYEYITSHDRFKETELPPIQEFHSVFGGKISQEDYEHAQKVWKEFGCKNLGEYNDLYLKIDVLSLADVWTTFRKTSMHHYGLDPSHYVSAPSLSWDAMLKMTKVKIELFTEMAMHDFIEKAKRGGIAMAVHRHFKANNPSIGEEFDPSQPTTWISYVDANNLYGWAMSQFLPVGNYKWVASREYLKNNPKMQKKYLEMILKTRADAQRGFFLMINSHFP</sequence>
<dbReference type="GO" id="GO:0008270">
    <property type="term" value="F:zinc ion binding"/>
    <property type="evidence" value="ECO:0007669"/>
    <property type="project" value="UniProtKB-KW"/>
</dbReference>
<protein>
    <recommendedName>
        <fullName evidence="3">C2H2-type domain-containing protein</fullName>
    </recommendedName>
</protein>
<dbReference type="SUPFAM" id="SSF53098">
    <property type="entry name" value="Ribonuclease H-like"/>
    <property type="match status" value="1"/>
</dbReference>
<dbReference type="PANTHER" id="PTHR31511:SF12">
    <property type="entry name" value="RHO TERMINATION FACTOR N-TERMINAL DOMAIN-CONTAINING PROTEIN"/>
    <property type="match status" value="1"/>
</dbReference>
<gene>
    <name evidence="4" type="ORF">RclHR1_27070004</name>
</gene>
<proteinExistence type="predicted"/>
<organism evidence="4 5">
    <name type="scientific">Rhizophagus clarus</name>
    <dbReference type="NCBI Taxonomy" id="94130"/>
    <lineage>
        <taxon>Eukaryota</taxon>
        <taxon>Fungi</taxon>
        <taxon>Fungi incertae sedis</taxon>
        <taxon>Mucoromycota</taxon>
        <taxon>Glomeromycotina</taxon>
        <taxon>Glomeromycetes</taxon>
        <taxon>Glomerales</taxon>
        <taxon>Glomeraceae</taxon>
        <taxon>Rhizophagus</taxon>
    </lineage>
</organism>
<keyword evidence="1" id="KW-0862">Zinc</keyword>
<dbReference type="PROSITE" id="PS50157">
    <property type="entry name" value="ZINC_FINGER_C2H2_2"/>
    <property type="match status" value="1"/>
</dbReference>
<dbReference type="SUPFAM" id="SSF56672">
    <property type="entry name" value="DNA/RNA polymerases"/>
    <property type="match status" value="1"/>
</dbReference>
<dbReference type="InterPro" id="IPR043502">
    <property type="entry name" value="DNA/RNA_pol_sf"/>
</dbReference>
<evidence type="ECO:0000256" key="1">
    <source>
        <dbReference type="PROSITE-ProRule" id="PRU00042"/>
    </source>
</evidence>